<accession>Q64CW5</accession>
<gene>
    <name evidence="1" type="ORF">GZ19C8_23</name>
</gene>
<reference evidence="1" key="1">
    <citation type="journal article" date="2004" name="Science">
        <title>Reverse methanogenesis: testing the hypothesis with environmental genomics.</title>
        <authorList>
            <person name="Hallam S.J."/>
            <person name="Putnam N."/>
            <person name="Preston C.M."/>
            <person name="Detter J.C."/>
            <person name="Rokhsar D."/>
            <person name="Richardson P.M."/>
            <person name="DeLong E.F."/>
        </authorList>
    </citation>
    <scope>NUCLEOTIDE SEQUENCE</scope>
</reference>
<reference evidence="1" key="2">
    <citation type="submission" date="2004-08" db="EMBL/GenBank/DDBJ databases">
        <authorList>
            <person name="Putnam N."/>
            <person name="Detter J.C."/>
            <person name="Richardson P.M."/>
            <person name="Rokhsar D."/>
        </authorList>
    </citation>
    <scope>NUCLEOTIDE SEQUENCE</scope>
</reference>
<evidence type="ECO:0000313" key="1">
    <source>
        <dbReference type="EMBL" id="AAU82762.1"/>
    </source>
</evidence>
<dbReference type="AlphaFoldDB" id="Q64CW5"/>
<protein>
    <submittedName>
        <fullName evidence="1">Uncharacterized protein</fullName>
    </submittedName>
</protein>
<name>Q64CW5_UNCAG</name>
<dbReference type="EMBL" id="AY714831">
    <property type="protein sequence ID" value="AAU82762.1"/>
    <property type="molecule type" value="Genomic_DNA"/>
</dbReference>
<organism evidence="1">
    <name type="scientific">Uncultured archaeon GZfos26G2</name>
    <dbReference type="NCBI Taxonomy" id="3386331"/>
    <lineage>
        <taxon>Archaea</taxon>
        <taxon>Methanobacteriati</taxon>
        <taxon>Methanobacteriota</taxon>
        <taxon>Stenosarchaea group</taxon>
        <taxon>Methanomicrobia</taxon>
        <taxon>Candidatus Methanophagales</taxon>
        <taxon>Candidatus Methanophagaceae</taxon>
        <taxon>Candidatus Methanophaga</taxon>
    </lineage>
</organism>
<proteinExistence type="predicted"/>
<sequence length="59" mass="6749">MIKLFYFLKSFVLQASEKLWGAAALTVNKVSSSKRREEVGETWRSVEICGKSLLRDKGR</sequence>